<dbReference type="SMART" id="SM00469">
    <property type="entry name" value="WIF"/>
    <property type="match status" value="1"/>
</dbReference>
<dbReference type="PROSITE" id="PS00109">
    <property type="entry name" value="PROTEIN_KINASE_TYR"/>
    <property type="match status" value="1"/>
</dbReference>
<dbReference type="GO" id="GO:0007169">
    <property type="term" value="P:cell surface receptor protein tyrosine kinase signaling pathway"/>
    <property type="evidence" value="ECO:0007669"/>
    <property type="project" value="TreeGrafter"/>
</dbReference>
<comment type="caution">
    <text evidence="17">The sequence shown here is derived from an EMBL/GenBank/DDBJ whole genome shotgun (WGS) entry which is preliminary data.</text>
</comment>
<feature type="domain" description="WIF" evidence="16">
    <location>
        <begin position="25"/>
        <end position="154"/>
    </location>
</feature>
<keyword evidence="12" id="KW-0479">Metal-binding</keyword>
<dbReference type="STRING" id="6265.A0A0B2UPC8"/>
<dbReference type="GO" id="GO:0010976">
    <property type="term" value="P:positive regulation of neuron projection development"/>
    <property type="evidence" value="ECO:0007669"/>
    <property type="project" value="TreeGrafter"/>
</dbReference>
<proteinExistence type="predicted"/>
<evidence type="ECO:0000256" key="8">
    <source>
        <dbReference type="ARBA" id="ARBA00023170"/>
    </source>
</evidence>
<evidence type="ECO:0000313" key="18">
    <source>
        <dbReference type="Proteomes" id="UP000031036"/>
    </source>
</evidence>
<dbReference type="Proteomes" id="UP000031036">
    <property type="component" value="Unassembled WGS sequence"/>
</dbReference>
<feature type="domain" description="Protein kinase" evidence="15">
    <location>
        <begin position="312"/>
        <end position="602"/>
    </location>
</feature>
<feature type="active site" description="Proton acceptor" evidence="10">
    <location>
        <position position="461"/>
    </location>
</feature>
<gene>
    <name evidence="17" type="primary">Ryk</name>
    <name evidence="17" type="ORF">Tcan_03911</name>
</gene>
<evidence type="ECO:0000256" key="13">
    <source>
        <dbReference type="SAM" id="Phobius"/>
    </source>
</evidence>
<feature type="signal peptide" evidence="14">
    <location>
        <begin position="1"/>
        <end position="21"/>
    </location>
</feature>
<organism evidence="17 18">
    <name type="scientific">Toxocara canis</name>
    <name type="common">Canine roundworm</name>
    <dbReference type="NCBI Taxonomy" id="6265"/>
    <lineage>
        <taxon>Eukaryota</taxon>
        <taxon>Metazoa</taxon>
        <taxon>Ecdysozoa</taxon>
        <taxon>Nematoda</taxon>
        <taxon>Chromadorea</taxon>
        <taxon>Rhabditida</taxon>
        <taxon>Spirurina</taxon>
        <taxon>Ascaridomorpha</taxon>
        <taxon>Ascaridoidea</taxon>
        <taxon>Toxocaridae</taxon>
        <taxon>Toxocara</taxon>
    </lineage>
</organism>
<evidence type="ECO:0000256" key="10">
    <source>
        <dbReference type="PIRSR" id="PIRSR000615-1"/>
    </source>
</evidence>
<evidence type="ECO:0000256" key="1">
    <source>
        <dbReference type="ARBA" id="ARBA00004162"/>
    </source>
</evidence>
<dbReference type="Gene3D" id="1.10.510.10">
    <property type="entry name" value="Transferase(Phosphotransferase) domain 1"/>
    <property type="match status" value="1"/>
</dbReference>
<keyword evidence="9" id="KW-0325">Glycoprotein</keyword>
<feature type="binding site" evidence="12">
    <location>
        <position position="466"/>
    </location>
    <ligand>
        <name>Mg(2+)</name>
        <dbReference type="ChEBI" id="CHEBI:18420"/>
    </ligand>
</feature>
<evidence type="ECO:0000256" key="7">
    <source>
        <dbReference type="ARBA" id="ARBA00023136"/>
    </source>
</evidence>
<dbReference type="PANTHER" id="PTHR24416:SF349">
    <property type="entry name" value="TYROSINE-PROTEIN KINASE RYK"/>
    <property type="match status" value="1"/>
</dbReference>
<dbReference type="EMBL" id="JPKZ01003189">
    <property type="protein sequence ID" value="KHN72836.1"/>
    <property type="molecule type" value="Genomic_DNA"/>
</dbReference>
<evidence type="ECO:0000256" key="2">
    <source>
        <dbReference type="ARBA" id="ARBA00022692"/>
    </source>
</evidence>
<dbReference type="GO" id="GO:0043235">
    <property type="term" value="C:receptor complex"/>
    <property type="evidence" value="ECO:0007669"/>
    <property type="project" value="TreeGrafter"/>
</dbReference>
<dbReference type="PROSITE" id="PS50814">
    <property type="entry name" value="WIF"/>
    <property type="match status" value="1"/>
</dbReference>
<evidence type="ECO:0000256" key="6">
    <source>
        <dbReference type="ARBA" id="ARBA00022989"/>
    </source>
</evidence>
<keyword evidence="17" id="KW-0808">Transferase</keyword>
<dbReference type="InterPro" id="IPR038677">
    <property type="entry name" value="WIF_sf"/>
</dbReference>
<dbReference type="InterPro" id="IPR011009">
    <property type="entry name" value="Kinase-like_dom_sf"/>
</dbReference>
<evidence type="ECO:0000256" key="4">
    <source>
        <dbReference type="ARBA" id="ARBA00022741"/>
    </source>
</evidence>
<keyword evidence="2 13" id="KW-0812">Transmembrane</keyword>
<reference evidence="17 18" key="1">
    <citation type="submission" date="2014-11" db="EMBL/GenBank/DDBJ databases">
        <title>Genetic blueprint of the zoonotic pathogen Toxocara canis.</title>
        <authorList>
            <person name="Zhu X.-Q."/>
            <person name="Korhonen P.K."/>
            <person name="Cai H."/>
            <person name="Young N.D."/>
            <person name="Nejsum P."/>
            <person name="von Samson-Himmelstjerna G."/>
            <person name="Boag P.R."/>
            <person name="Tan P."/>
            <person name="Li Q."/>
            <person name="Min J."/>
            <person name="Yang Y."/>
            <person name="Wang X."/>
            <person name="Fang X."/>
            <person name="Hall R.S."/>
            <person name="Hofmann A."/>
            <person name="Sternberg P.W."/>
            <person name="Jex A.R."/>
            <person name="Gasser R.B."/>
        </authorList>
    </citation>
    <scope>NUCLEOTIDE SEQUENCE [LARGE SCALE GENOMIC DNA]</scope>
    <source>
        <strain evidence="17">PN_DK_2014</strain>
    </source>
</reference>
<keyword evidence="8" id="KW-0675">Receptor</keyword>
<dbReference type="PANTHER" id="PTHR24416">
    <property type="entry name" value="TYROSINE-PROTEIN KINASE RECEPTOR"/>
    <property type="match status" value="1"/>
</dbReference>
<evidence type="ECO:0000256" key="14">
    <source>
        <dbReference type="SAM" id="SignalP"/>
    </source>
</evidence>
<evidence type="ECO:0000256" key="12">
    <source>
        <dbReference type="PIRSR" id="PIRSR000615-3"/>
    </source>
</evidence>
<dbReference type="Pfam" id="PF07714">
    <property type="entry name" value="PK_Tyr_Ser-Thr"/>
    <property type="match status" value="1"/>
</dbReference>
<dbReference type="InterPro" id="IPR008266">
    <property type="entry name" value="Tyr_kinase_AS"/>
</dbReference>
<dbReference type="Gene3D" id="2.60.40.2170">
    <property type="entry name" value="Wnt, WIF domain"/>
    <property type="match status" value="1"/>
</dbReference>
<dbReference type="GO" id="GO:0051897">
    <property type="term" value="P:positive regulation of phosphatidylinositol 3-kinase/protein kinase B signal transduction"/>
    <property type="evidence" value="ECO:0007669"/>
    <property type="project" value="TreeGrafter"/>
</dbReference>
<keyword evidence="12" id="KW-0460">Magnesium</keyword>
<dbReference type="InterPro" id="IPR050122">
    <property type="entry name" value="RTK"/>
</dbReference>
<dbReference type="PROSITE" id="PS50011">
    <property type="entry name" value="PROTEIN_KINASE_DOM"/>
    <property type="match status" value="1"/>
</dbReference>
<dbReference type="OMA" id="YCWAMSA"/>
<evidence type="ECO:0000256" key="11">
    <source>
        <dbReference type="PIRSR" id="PIRSR000615-2"/>
    </source>
</evidence>
<keyword evidence="3 14" id="KW-0732">Signal</keyword>
<dbReference type="GO" id="GO:0005524">
    <property type="term" value="F:ATP binding"/>
    <property type="evidence" value="ECO:0007669"/>
    <property type="project" value="UniProtKB-KW"/>
</dbReference>
<dbReference type="GO" id="GO:0005886">
    <property type="term" value="C:plasma membrane"/>
    <property type="evidence" value="ECO:0007669"/>
    <property type="project" value="UniProtKB-SubCell"/>
</dbReference>
<protein>
    <submittedName>
        <fullName evidence="17">Tyrosine-protein kinase RYK</fullName>
    </submittedName>
</protein>
<evidence type="ECO:0000259" key="15">
    <source>
        <dbReference type="PROSITE" id="PS50011"/>
    </source>
</evidence>
<dbReference type="InterPro" id="IPR001245">
    <property type="entry name" value="Ser-Thr/Tyr_kinase_cat_dom"/>
</dbReference>
<feature type="transmembrane region" description="Helical" evidence="13">
    <location>
        <begin position="190"/>
        <end position="213"/>
    </location>
</feature>
<sequence>MRATLALFMAIVAWLFEQSDTMINLFISKAEMSRTLGLSAELNYVENGVINMYSTKFPYRVDTNVSQVVFSWNTKVTDRKIAYTLRAIADDNAVLPVILIPRHGYLPTSTEDFTIEYRCAGNKAGQFDVSLHLNFSWPSETNNTYVVLKQEKLCASRDGRRLVGSLDDYDHNGLRMDSDENGMLITGENVFYMVIGCVGAVVLVIGVLLVVYFRSTRKTLPPTVLSANIQQRYPSISRSPDFTAQSRPLFNSEASATTSSASRQTAITPQIVHERPHSVDVTAALVELYTDRNLFQILPIHELEGTFGEMKWAIWRQNVGGECGDIDEEEDNACTDEAVIAKTLKTNADKRHFLKFLEQALVFHHVPPFPHLAQVVAAASYGRFDCPETVIDFPLICYKHQGFGNLKKFLQNCRGKAVEAVHKIPGGKGVQTLRTHELVSMAIQIIKAVIHLHNYGIIHKDIATRNCFVSEVGRGSDRLLVQLCDTALSRDLFPNDYHCLGDNENRPVKWMAYESLQSNTFNSATDAWSFGVTLWELLSCAQQPYIDVDPEEMATVLKQGQRLTQPYNCPDDLYNVMYCCWQLDYRDRPTPQHLLIALQDFTVRLRQFI</sequence>
<evidence type="ECO:0000256" key="5">
    <source>
        <dbReference type="ARBA" id="ARBA00022840"/>
    </source>
</evidence>
<dbReference type="Pfam" id="PF02019">
    <property type="entry name" value="WIF"/>
    <property type="match status" value="1"/>
</dbReference>
<dbReference type="GO" id="GO:0046872">
    <property type="term" value="F:metal ion binding"/>
    <property type="evidence" value="ECO:0007669"/>
    <property type="project" value="UniProtKB-KW"/>
</dbReference>
<accession>A0A0B2UPC8</accession>
<comment type="subcellular location">
    <subcellularLocation>
        <location evidence="1">Cell membrane</location>
        <topology evidence="1">Single-pass membrane protein</topology>
    </subcellularLocation>
</comment>
<dbReference type="SUPFAM" id="SSF56112">
    <property type="entry name" value="Protein kinase-like (PK-like)"/>
    <property type="match status" value="1"/>
</dbReference>
<keyword evidence="4 11" id="KW-0547">Nucleotide-binding</keyword>
<feature type="chain" id="PRO_5002095007" evidence="14">
    <location>
        <begin position="22"/>
        <end position="609"/>
    </location>
</feature>
<evidence type="ECO:0000256" key="9">
    <source>
        <dbReference type="ARBA" id="ARBA00023180"/>
    </source>
</evidence>
<keyword evidence="7 13" id="KW-0472">Membrane</keyword>
<dbReference type="OrthoDB" id="6071166at2759"/>
<feature type="binding site" evidence="12">
    <location>
        <position position="485"/>
    </location>
    <ligand>
        <name>Mg(2+)</name>
        <dbReference type="ChEBI" id="CHEBI:18420"/>
    </ligand>
</feature>
<evidence type="ECO:0000256" key="3">
    <source>
        <dbReference type="ARBA" id="ARBA00022729"/>
    </source>
</evidence>
<keyword evidence="5 11" id="KW-0067">ATP-binding</keyword>
<dbReference type="GO" id="GO:0004672">
    <property type="term" value="F:protein kinase activity"/>
    <property type="evidence" value="ECO:0007669"/>
    <property type="project" value="InterPro"/>
</dbReference>
<dbReference type="InterPro" id="IPR003306">
    <property type="entry name" value="WIF"/>
</dbReference>
<dbReference type="AlphaFoldDB" id="A0A0B2UPC8"/>
<name>A0A0B2UPC8_TOXCA</name>
<keyword evidence="6 13" id="KW-1133">Transmembrane helix</keyword>
<dbReference type="InterPro" id="IPR000719">
    <property type="entry name" value="Prot_kinase_dom"/>
</dbReference>
<keyword evidence="18" id="KW-1185">Reference proteome</keyword>
<dbReference type="PRINTS" id="PR00109">
    <property type="entry name" value="TYRKINASE"/>
</dbReference>
<evidence type="ECO:0000313" key="17">
    <source>
        <dbReference type="EMBL" id="KHN72836.1"/>
    </source>
</evidence>
<evidence type="ECO:0000259" key="16">
    <source>
        <dbReference type="PROSITE" id="PS50814"/>
    </source>
</evidence>
<feature type="binding site" evidence="11">
    <location>
        <position position="465"/>
    </location>
    <ligand>
        <name>ATP</name>
        <dbReference type="ChEBI" id="CHEBI:30616"/>
    </ligand>
</feature>
<keyword evidence="17" id="KW-0418">Kinase</keyword>
<dbReference type="GO" id="GO:0007409">
    <property type="term" value="P:axonogenesis"/>
    <property type="evidence" value="ECO:0007669"/>
    <property type="project" value="TreeGrafter"/>
</dbReference>